<organism evidence="2 3">
    <name type="scientific">Thalassiosira oceanica</name>
    <name type="common">Marine diatom</name>
    <dbReference type="NCBI Taxonomy" id="159749"/>
    <lineage>
        <taxon>Eukaryota</taxon>
        <taxon>Sar</taxon>
        <taxon>Stramenopiles</taxon>
        <taxon>Ochrophyta</taxon>
        <taxon>Bacillariophyta</taxon>
        <taxon>Coscinodiscophyceae</taxon>
        <taxon>Thalassiosirophycidae</taxon>
        <taxon>Thalassiosirales</taxon>
        <taxon>Thalassiosiraceae</taxon>
        <taxon>Thalassiosira</taxon>
    </lineage>
</organism>
<feature type="compositionally biased region" description="Acidic residues" evidence="1">
    <location>
        <begin position="260"/>
        <end position="271"/>
    </location>
</feature>
<evidence type="ECO:0000256" key="1">
    <source>
        <dbReference type="SAM" id="MobiDB-lite"/>
    </source>
</evidence>
<protein>
    <submittedName>
        <fullName evidence="2">Uncharacterized protein</fullName>
    </submittedName>
</protein>
<proteinExistence type="predicted"/>
<feature type="compositionally biased region" description="Basic and acidic residues" evidence="1">
    <location>
        <begin position="179"/>
        <end position="189"/>
    </location>
</feature>
<sequence length="283" mass="30049">MRLNIGRVSSAGARAFGDPGTLTRRRALALVALFSRRNRRKGGFCVDGSRRADGRVLNQRRSFGRAAGARLETRRVSPTVGTMEEGERTGRAAGAEREGLDKPAMRPSPTKRKEPPGVDGEDAAERPAEGDTPTSSNRVPPPSRAGRLGSGSGPALTAKGDPGEPAMARDASAEAVSTHIRDDEEQLDRVRSVIAEVDDLLGRNLELAAREEEVMRLALGRRHSEGRGVPEEEEDDGDDLSSSLDLSSGGEGPGGLPPVNEEDGEEDDDGIEILFGSDDGSYV</sequence>
<dbReference type="Proteomes" id="UP000266841">
    <property type="component" value="Unassembled WGS sequence"/>
</dbReference>
<dbReference type="EMBL" id="AGNL01017041">
    <property type="protein sequence ID" value="EJK64642.1"/>
    <property type="molecule type" value="Genomic_DNA"/>
</dbReference>
<accession>K0T2K4</accession>
<dbReference type="eggNOG" id="ENOG502QR5D">
    <property type="taxonomic scope" value="Eukaryota"/>
</dbReference>
<comment type="caution">
    <text evidence="2">The sequence shown here is derived from an EMBL/GenBank/DDBJ whole genome shotgun (WGS) entry which is preliminary data.</text>
</comment>
<feature type="compositionally biased region" description="Basic and acidic residues" evidence="1">
    <location>
        <begin position="85"/>
        <end position="104"/>
    </location>
</feature>
<dbReference type="AlphaFoldDB" id="K0T2K4"/>
<name>K0T2K4_THAOC</name>
<feature type="region of interest" description="Disordered" evidence="1">
    <location>
        <begin position="218"/>
        <end position="283"/>
    </location>
</feature>
<feature type="non-terminal residue" evidence="2">
    <location>
        <position position="283"/>
    </location>
</feature>
<feature type="region of interest" description="Disordered" evidence="1">
    <location>
        <begin position="68"/>
        <end position="189"/>
    </location>
</feature>
<keyword evidence="3" id="KW-1185">Reference proteome</keyword>
<reference evidence="2 3" key="1">
    <citation type="journal article" date="2012" name="Genome Biol.">
        <title>Genome and low-iron response of an oceanic diatom adapted to chronic iron limitation.</title>
        <authorList>
            <person name="Lommer M."/>
            <person name="Specht M."/>
            <person name="Roy A.S."/>
            <person name="Kraemer L."/>
            <person name="Andreson R."/>
            <person name="Gutowska M.A."/>
            <person name="Wolf J."/>
            <person name="Bergner S.V."/>
            <person name="Schilhabel M.B."/>
            <person name="Klostermeier U.C."/>
            <person name="Beiko R.G."/>
            <person name="Rosenstiel P."/>
            <person name="Hippler M."/>
            <person name="Laroche J."/>
        </authorList>
    </citation>
    <scope>NUCLEOTIDE SEQUENCE [LARGE SCALE GENOMIC DNA]</scope>
    <source>
        <strain evidence="2 3">CCMP1005</strain>
    </source>
</reference>
<evidence type="ECO:0000313" key="2">
    <source>
        <dbReference type="EMBL" id="EJK64642.1"/>
    </source>
</evidence>
<gene>
    <name evidence="2" type="ORF">THAOC_14603</name>
</gene>
<evidence type="ECO:0000313" key="3">
    <source>
        <dbReference type="Proteomes" id="UP000266841"/>
    </source>
</evidence>